<accession>A0A858REW7</accession>
<keyword evidence="2" id="KW-1185">Reference proteome</keyword>
<dbReference type="EMBL" id="CP051774">
    <property type="protein sequence ID" value="QJE95275.1"/>
    <property type="molecule type" value="Genomic_DNA"/>
</dbReference>
<dbReference type="PANTHER" id="PTHR42747">
    <property type="entry name" value="NITRONATE MONOOXYGENASE-RELATED"/>
    <property type="match status" value="1"/>
</dbReference>
<dbReference type="Proteomes" id="UP000501812">
    <property type="component" value="Chromosome"/>
</dbReference>
<protein>
    <recommendedName>
        <fullName evidence="3">Nitronate monooxygenase domain-containing protein</fullName>
    </recommendedName>
</protein>
<evidence type="ECO:0000313" key="2">
    <source>
        <dbReference type="Proteomes" id="UP000501812"/>
    </source>
</evidence>
<dbReference type="KEGG" id="luo:HHL09_05615"/>
<proteinExistence type="predicted"/>
<reference evidence="1 2" key="1">
    <citation type="submission" date="2020-04" db="EMBL/GenBank/DDBJ databases">
        <title>Luteolibacter sp. G-1-1-1 isolated from soil.</title>
        <authorList>
            <person name="Dahal R.H."/>
        </authorList>
    </citation>
    <scope>NUCLEOTIDE SEQUENCE [LARGE SCALE GENOMIC DNA]</scope>
    <source>
        <strain evidence="1 2">G-1-1-1</strain>
    </source>
</reference>
<dbReference type="InterPro" id="IPR013785">
    <property type="entry name" value="Aldolase_TIM"/>
</dbReference>
<gene>
    <name evidence="1" type="ORF">HHL09_05615</name>
</gene>
<evidence type="ECO:0000313" key="1">
    <source>
        <dbReference type="EMBL" id="QJE95275.1"/>
    </source>
</evidence>
<dbReference type="SUPFAM" id="SSF51412">
    <property type="entry name" value="Inosine monophosphate dehydrogenase (IMPDH)"/>
    <property type="match status" value="1"/>
</dbReference>
<dbReference type="PANTHER" id="PTHR42747:SF3">
    <property type="entry name" value="NITRONATE MONOOXYGENASE-RELATED"/>
    <property type="match status" value="1"/>
</dbReference>
<evidence type="ECO:0008006" key="3">
    <source>
        <dbReference type="Google" id="ProtNLM"/>
    </source>
</evidence>
<name>A0A858REW7_9BACT</name>
<sequence>MTANRILARAGVDCIVASGAEAGGHRGAFLRSPEECLVGTFALIPKIADQVRAPLIAAGGRERCRLMIW</sequence>
<organism evidence="1 2">
    <name type="scientific">Luteolibacter luteus</name>
    <dbReference type="NCBI Taxonomy" id="2728835"/>
    <lineage>
        <taxon>Bacteria</taxon>
        <taxon>Pseudomonadati</taxon>
        <taxon>Verrucomicrobiota</taxon>
        <taxon>Verrucomicrobiia</taxon>
        <taxon>Verrucomicrobiales</taxon>
        <taxon>Verrucomicrobiaceae</taxon>
        <taxon>Luteolibacter</taxon>
    </lineage>
</organism>
<dbReference type="AlphaFoldDB" id="A0A858REW7"/>
<dbReference type="Pfam" id="PF03060">
    <property type="entry name" value="NMO"/>
    <property type="match status" value="1"/>
</dbReference>
<dbReference type="GO" id="GO:0018580">
    <property type="term" value="F:nitronate monooxygenase activity"/>
    <property type="evidence" value="ECO:0007669"/>
    <property type="project" value="TreeGrafter"/>
</dbReference>
<dbReference type="Gene3D" id="3.20.20.70">
    <property type="entry name" value="Aldolase class I"/>
    <property type="match status" value="1"/>
</dbReference>